<keyword evidence="3 9" id="KW-1003">Cell membrane</keyword>
<evidence type="ECO:0000256" key="1">
    <source>
        <dbReference type="ARBA" id="ARBA00004162"/>
    </source>
</evidence>
<keyword evidence="7 9" id="KW-0811">Translocation</keyword>
<sequence length="76" mass="8368">MNPLNVGVPSLILILILALLIFGPKKLPEIGGAFGKTLNAFKQSTSNLMDDEVDQSKKQNNVQEQDQNSQQNDKDD</sequence>
<dbReference type="Proteomes" id="UP000252100">
    <property type="component" value="Chromosome"/>
</dbReference>
<evidence type="ECO:0000256" key="3">
    <source>
        <dbReference type="ARBA" id="ARBA00022475"/>
    </source>
</evidence>
<feature type="transmembrane region" description="Helical" evidence="9">
    <location>
        <begin position="6"/>
        <end position="23"/>
    </location>
</feature>
<evidence type="ECO:0000256" key="5">
    <source>
        <dbReference type="ARBA" id="ARBA00022927"/>
    </source>
</evidence>
<dbReference type="Pfam" id="PF02416">
    <property type="entry name" value="TatA_B_E"/>
    <property type="match status" value="1"/>
</dbReference>
<dbReference type="PANTHER" id="PTHR42982">
    <property type="entry name" value="SEC-INDEPENDENT PROTEIN TRANSLOCASE PROTEIN TATA"/>
    <property type="match status" value="1"/>
</dbReference>
<dbReference type="PANTHER" id="PTHR42982:SF1">
    <property type="entry name" value="SEC-INDEPENDENT PROTEIN TRANSLOCASE PROTEIN TATA"/>
    <property type="match status" value="1"/>
</dbReference>
<feature type="region of interest" description="Disordered" evidence="10">
    <location>
        <begin position="46"/>
        <end position="76"/>
    </location>
</feature>
<evidence type="ECO:0000256" key="4">
    <source>
        <dbReference type="ARBA" id="ARBA00022692"/>
    </source>
</evidence>
<keyword evidence="8 9" id="KW-0472">Membrane</keyword>
<evidence type="ECO:0000256" key="8">
    <source>
        <dbReference type="ARBA" id="ARBA00023136"/>
    </source>
</evidence>
<comment type="subcellular location">
    <subcellularLocation>
        <location evidence="1 9">Cell membrane</location>
        <topology evidence="1 9">Single-pass membrane protein</topology>
    </subcellularLocation>
</comment>
<dbReference type="OrthoDB" id="9800908at2"/>
<dbReference type="EMBL" id="CP031092">
    <property type="protein sequence ID" value="AXF57005.1"/>
    <property type="molecule type" value="Genomic_DNA"/>
</dbReference>
<protein>
    <recommendedName>
        <fullName evidence="9">Sec-independent protein translocase protein TatA</fullName>
    </recommendedName>
</protein>
<feature type="compositionally biased region" description="Low complexity" evidence="10">
    <location>
        <begin position="59"/>
        <end position="76"/>
    </location>
</feature>
<dbReference type="InterPro" id="IPR003369">
    <property type="entry name" value="TatA/B/E"/>
</dbReference>
<dbReference type="GO" id="GO:0033281">
    <property type="term" value="C:TAT protein transport complex"/>
    <property type="evidence" value="ECO:0007669"/>
    <property type="project" value="UniProtKB-UniRule"/>
</dbReference>
<dbReference type="RefSeq" id="WP_114374434.1">
    <property type="nucleotide sequence ID" value="NZ_CP031092.1"/>
</dbReference>
<comment type="subunit">
    <text evidence="9">Forms a complex with TatC.</text>
</comment>
<dbReference type="KEGG" id="rue:DT065_14030"/>
<dbReference type="GO" id="GO:0008320">
    <property type="term" value="F:protein transmembrane transporter activity"/>
    <property type="evidence" value="ECO:0007669"/>
    <property type="project" value="UniProtKB-UniRule"/>
</dbReference>
<keyword evidence="4 9" id="KW-0812">Transmembrane</keyword>
<dbReference type="GO" id="GO:0043953">
    <property type="term" value="P:protein transport by the Tat complex"/>
    <property type="evidence" value="ECO:0007669"/>
    <property type="project" value="UniProtKB-UniRule"/>
</dbReference>
<dbReference type="AlphaFoldDB" id="A0A345C1C4"/>
<keyword evidence="5 9" id="KW-0653">Protein transport</keyword>
<evidence type="ECO:0000313" key="11">
    <source>
        <dbReference type="EMBL" id="AXF57005.1"/>
    </source>
</evidence>
<evidence type="ECO:0000256" key="10">
    <source>
        <dbReference type="SAM" id="MobiDB-lite"/>
    </source>
</evidence>
<dbReference type="HAMAP" id="MF_00236">
    <property type="entry name" value="TatA_E"/>
    <property type="match status" value="1"/>
</dbReference>
<comment type="similarity">
    <text evidence="9">Belongs to the TatA/E family.</text>
</comment>
<evidence type="ECO:0000256" key="2">
    <source>
        <dbReference type="ARBA" id="ARBA00022448"/>
    </source>
</evidence>
<keyword evidence="12" id="KW-1185">Reference proteome</keyword>
<dbReference type="Gene3D" id="1.20.5.3310">
    <property type="match status" value="1"/>
</dbReference>
<name>A0A345C1C4_9BACI</name>
<dbReference type="NCBIfam" id="NF011430">
    <property type="entry name" value="PRK14861.1"/>
    <property type="match status" value="1"/>
</dbReference>
<organism evidence="11 12">
    <name type="scientific">Salicibibacter kimchii</name>
    <dbReference type="NCBI Taxonomy" id="2099786"/>
    <lineage>
        <taxon>Bacteria</taxon>
        <taxon>Bacillati</taxon>
        <taxon>Bacillota</taxon>
        <taxon>Bacilli</taxon>
        <taxon>Bacillales</taxon>
        <taxon>Bacillaceae</taxon>
        <taxon>Salicibibacter</taxon>
    </lineage>
</organism>
<keyword evidence="6 9" id="KW-1133">Transmembrane helix</keyword>
<keyword evidence="2 9" id="KW-0813">Transport</keyword>
<proteinExistence type="inferred from homology"/>
<accession>A0A345C1C4</accession>
<dbReference type="InterPro" id="IPR006312">
    <property type="entry name" value="TatA/E"/>
</dbReference>
<evidence type="ECO:0000256" key="7">
    <source>
        <dbReference type="ARBA" id="ARBA00023010"/>
    </source>
</evidence>
<dbReference type="NCBIfam" id="TIGR01411">
    <property type="entry name" value="tatAE"/>
    <property type="match status" value="1"/>
</dbReference>
<evidence type="ECO:0000313" key="12">
    <source>
        <dbReference type="Proteomes" id="UP000252100"/>
    </source>
</evidence>
<gene>
    <name evidence="9 11" type="primary">tatA</name>
    <name evidence="11" type="ORF">DT065_14030</name>
</gene>
<evidence type="ECO:0000256" key="9">
    <source>
        <dbReference type="HAMAP-Rule" id="MF_00236"/>
    </source>
</evidence>
<reference evidence="11 12" key="1">
    <citation type="journal article" date="2018" name="J. Microbiol.">
        <title>Salicibibacter kimchii gen. nov., sp. nov., a moderately halophilic and alkalitolerant bacterium in the family Bacillaceae, isolated from kimchi.</title>
        <authorList>
            <person name="Jang J.Y."/>
            <person name="Oh Y.J."/>
            <person name="Lim S.K."/>
            <person name="Park H.K."/>
            <person name="Lee C."/>
            <person name="Kim J.Y."/>
            <person name="Lee M.A."/>
            <person name="Choi H.J."/>
        </authorList>
    </citation>
    <scope>NUCLEOTIDE SEQUENCE [LARGE SCALE GENOMIC DNA]</scope>
    <source>
        <strain evidence="11 12">NKC1-1</strain>
    </source>
</reference>
<evidence type="ECO:0000256" key="6">
    <source>
        <dbReference type="ARBA" id="ARBA00022989"/>
    </source>
</evidence>
<comment type="function">
    <text evidence="9">Part of the twin-arginine translocation (Tat) system that transports large folded proteins containing a characteristic twin-arginine motif in their signal peptide across membranes. TatA could form the protein-conducting channel of the Tat system.</text>
</comment>